<name>A0ACC2MH26_PERAE</name>
<sequence length="181" mass="20036">MQLTPLYADPGSSAGAPTDWWLPPPPGWLKLNFNGAFNHFTDRARVGGVIGDLYGNLISAFSCEIRAQNPLEAELIALRRRLLRCHDLQLSKVQVEGDCLALVTSIQNSAHLTWDMMGLMNLLAAINNWTIHYYKRSPNGLADLLAKLDALVIANNASSLPIQARDTYIDECDRVHKGLLL</sequence>
<evidence type="ECO:0000313" key="2">
    <source>
        <dbReference type="Proteomes" id="UP001234297"/>
    </source>
</evidence>
<evidence type="ECO:0000313" key="1">
    <source>
        <dbReference type="EMBL" id="KAJ8644462.1"/>
    </source>
</evidence>
<organism evidence="1 2">
    <name type="scientific">Persea americana</name>
    <name type="common">Avocado</name>
    <dbReference type="NCBI Taxonomy" id="3435"/>
    <lineage>
        <taxon>Eukaryota</taxon>
        <taxon>Viridiplantae</taxon>
        <taxon>Streptophyta</taxon>
        <taxon>Embryophyta</taxon>
        <taxon>Tracheophyta</taxon>
        <taxon>Spermatophyta</taxon>
        <taxon>Magnoliopsida</taxon>
        <taxon>Magnoliidae</taxon>
        <taxon>Laurales</taxon>
        <taxon>Lauraceae</taxon>
        <taxon>Persea</taxon>
    </lineage>
</organism>
<protein>
    <submittedName>
        <fullName evidence="1">Uncharacterized protein</fullName>
    </submittedName>
</protein>
<accession>A0ACC2MH26</accession>
<reference evidence="1 2" key="1">
    <citation type="journal article" date="2022" name="Hortic Res">
        <title>A haplotype resolved chromosomal level avocado genome allows analysis of novel avocado genes.</title>
        <authorList>
            <person name="Nath O."/>
            <person name="Fletcher S.J."/>
            <person name="Hayward A."/>
            <person name="Shaw L.M."/>
            <person name="Masouleh A.K."/>
            <person name="Furtado A."/>
            <person name="Henry R.J."/>
            <person name="Mitter N."/>
        </authorList>
    </citation>
    <scope>NUCLEOTIDE SEQUENCE [LARGE SCALE GENOMIC DNA]</scope>
    <source>
        <strain evidence="2">cv. Hass</strain>
    </source>
</reference>
<keyword evidence="2" id="KW-1185">Reference proteome</keyword>
<gene>
    <name evidence="1" type="ORF">MRB53_006210</name>
</gene>
<dbReference type="Proteomes" id="UP001234297">
    <property type="component" value="Chromosome 2"/>
</dbReference>
<comment type="caution">
    <text evidence="1">The sequence shown here is derived from an EMBL/GenBank/DDBJ whole genome shotgun (WGS) entry which is preliminary data.</text>
</comment>
<proteinExistence type="predicted"/>
<dbReference type="EMBL" id="CM056810">
    <property type="protein sequence ID" value="KAJ8644462.1"/>
    <property type="molecule type" value="Genomic_DNA"/>
</dbReference>